<evidence type="ECO:0000256" key="1">
    <source>
        <dbReference type="ARBA" id="ARBA00007749"/>
    </source>
</evidence>
<dbReference type="SMART" id="SM00849">
    <property type="entry name" value="Lactamase_B"/>
    <property type="match status" value="1"/>
</dbReference>
<evidence type="ECO:0000313" key="6">
    <source>
        <dbReference type="EMBL" id="PBD19540.1"/>
    </source>
</evidence>
<evidence type="ECO:0000259" key="5">
    <source>
        <dbReference type="SMART" id="SM00849"/>
    </source>
</evidence>
<dbReference type="InterPro" id="IPR051013">
    <property type="entry name" value="MBL_superfamily_lactonases"/>
</dbReference>
<keyword evidence="2" id="KW-0479">Metal-binding</keyword>
<protein>
    <submittedName>
        <fullName evidence="6">MBL fold metallo-hydrolase</fullName>
    </submittedName>
</protein>
<dbReference type="InterPro" id="IPR001279">
    <property type="entry name" value="Metallo-B-lactamas"/>
</dbReference>
<dbReference type="Pfam" id="PF00753">
    <property type="entry name" value="Lactamase_B"/>
    <property type="match status" value="1"/>
</dbReference>
<dbReference type="CDD" id="cd07720">
    <property type="entry name" value="OPHC2-like_MBL-fold"/>
    <property type="match status" value="1"/>
</dbReference>
<dbReference type="SUPFAM" id="SSF56281">
    <property type="entry name" value="Metallo-hydrolase/oxidoreductase"/>
    <property type="match status" value="1"/>
</dbReference>
<dbReference type="PROSITE" id="PS51318">
    <property type="entry name" value="TAT"/>
    <property type="match status" value="1"/>
</dbReference>
<name>A0A2A3JYQ2_9RHOB</name>
<keyword evidence="4" id="KW-0862">Zinc</keyword>
<proteinExistence type="inferred from homology"/>
<dbReference type="InterPro" id="IPR036866">
    <property type="entry name" value="RibonucZ/Hydroxyglut_hydro"/>
</dbReference>
<dbReference type="PANTHER" id="PTHR42978">
    <property type="entry name" value="QUORUM-QUENCHING LACTONASE YTNP-RELATED-RELATED"/>
    <property type="match status" value="1"/>
</dbReference>
<keyword evidence="3" id="KW-0378">Hydrolase</keyword>
<comment type="similarity">
    <text evidence="1">Belongs to the metallo-beta-lactamase superfamily.</text>
</comment>
<dbReference type="OrthoDB" id="9773738at2"/>
<dbReference type="GO" id="GO:0016787">
    <property type="term" value="F:hydrolase activity"/>
    <property type="evidence" value="ECO:0007669"/>
    <property type="project" value="UniProtKB-KW"/>
</dbReference>
<evidence type="ECO:0000256" key="4">
    <source>
        <dbReference type="ARBA" id="ARBA00022833"/>
    </source>
</evidence>
<evidence type="ECO:0000256" key="3">
    <source>
        <dbReference type="ARBA" id="ARBA00022801"/>
    </source>
</evidence>
<dbReference type="GO" id="GO:0046872">
    <property type="term" value="F:metal ion binding"/>
    <property type="evidence" value="ECO:0007669"/>
    <property type="project" value="UniProtKB-KW"/>
</dbReference>
<comment type="caution">
    <text evidence="6">The sequence shown here is derived from an EMBL/GenBank/DDBJ whole genome shotgun (WGS) entry which is preliminary data.</text>
</comment>
<dbReference type="InterPro" id="IPR006311">
    <property type="entry name" value="TAT_signal"/>
</dbReference>
<reference evidence="6" key="1">
    <citation type="submission" date="2017-09" db="EMBL/GenBank/DDBJ databases">
        <title>Yangia sp. SAOS 153D whole genome sequencing.</title>
        <authorList>
            <person name="Verma A."/>
            <person name="Krishnamurthi S."/>
        </authorList>
    </citation>
    <scope>NUCLEOTIDE SEQUENCE [LARGE SCALE GENOMIC DNA]</scope>
    <source>
        <strain evidence="6">SAOS 153D</strain>
    </source>
</reference>
<accession>A0A2A3JYQ2</accession>
<sequence>MPLTRRHLLQTAAAAGLAPLLPRKLIAEATLGTGRLITVSDGNLVLPGDFIFAGMPEAELAGILAAQHIDRQRLTPECNVTLWQDGEQTVLFDVGAGPDFMDSAGALQDNLGAAGISPDQVTAVVFTHAHPDHIWGLLDDFDEPAFPEARYLMGRAEWDYWWDPATADSIGAERQLFALGARRRMEAIEDRIERFEDGTEILPGLTAMLLPGHTPGHMGFELRQGGEQVLIVGDAIGNDHVAFARPGWQANSDQDPELGAKTRVALMDRLAREQVPVIGFHLSQGGMGHVERAGDGYRYVPL</sequence>
<dbReference type="EMBL" id="NTHN01000123">
    <property type="protein sequence ID" value="PBD19540.1"/>
    <property type="molecule type" value="Genomic_DNA"/>
</dbReference>
<dbReference type="PANTHER" id="PTHR42978:SF6">
    <property type="entry name" value="QUORUM-QUENCHING LACTONASE YTNP-RELATED"/>
    <property type="match status" value="1"/>
</dbReference>
<organism evidence="6">
    <name type="scientific">Alloyangia mangrovi</name>
    <dbReference type="NCBI Taxonomy" id="1779329"/>
    <lineage>
        <taxon>Bacteria</taxon>
        <taxon>Pseudomonadati</taxon>
        <taxon>Pseudomonadota</taxon>
        <taxon>Alphaproteobacteria</taxon>
        <taxon>Rhodobacterales</taxon>
        <taxon>Roseobacteraceae</taxon>
        <taxon>Alloyangia</taxon>
    </lineage>
</organism>
<feature type="domain" description="Metallo-beta-lactamase" evidence="5">
    <location>
        <begin position="77"/>
        <end position="281"/>
    </location>
</feature>
<dbReference type="AlphaFoldDB" id="A0A2A3JYQ2"/>
<evidence type="ECO:0000256" key="2">
    <source>
        <dbReference type="ARBA" id="ARBA00022723"/>
    </source>
</evidence>
<gene>
    <name evidence="6" type="ORF">CLG85_08855</name>
</gene>
<dbReference type="Gene3D" id="3.60.15.10">
    <property type="entry name" value="Ribonuclease Z/Hydroxyacylglutathione hydrolase-like"/>
    <property type="match status" value="1"/>
</dbReference>